<keyword evidence="3" id="KW-1133">Transmembrane helix</keyword>
<proteinExistence type="predicted"/>
<feature type="transmembrane region" description="Helical" evidence="3">
    <location>
        <begin position="411"/>
        <end position="429"/>
    </location>
</feature>
<dbReference type="InterPro" id="IPR001036">
    <property type="entry name" value="Acrflvin-R"/>
</dbReference>
<reference evidence="4 5" key="1">
    <citation type="submission" date="2019-02" db="EMBL/GenBank/DDBJ databases">
        <title>Deep-cultivation of Planctomycetes and their phenomic and genomic characterization uncovers novel biology.</title>
        <authorList>
            <person name="Wiegand S."/>
            <person name="Jogler M."/>
            <person name="Boedeker C."/>
            <person name="Pinto D."/>
            <person name="Vollmers J."/>
            <person name="Rivas-Marin E."/>
            <person name="Kohn T."/>
            <person name="Peeters S.H."/>
            <person name="Heuer A."/>
            <person name="Rast P."/>
            <person name="Oberbeckmann S."/>
            <person name="Bunk B."/>
            <person name="Jeske O."/>
            <person name="Meyerdierks A."/>
            <person name="Storesund J.E."/>
            <person name="Kallscheuer N."/>
            <person name="Luecker S."/>
            <person name="Lage O.M."/>
            <person name="Pohl T."/>
            <person name="Merkel B.J."/>
            <person name="Hornburger P."/>
            <person name="Mueller R.-W."/>
            <person name="Bruemmer F."/>
            <person name="Labrenz M."/>
            <person name="Spormann A.M."/>
            <person name="Op den Camp H."/>
            <person name="Overmann J."/>
            <person name="Amann R."/>
            <person name="Jetten M.S.M."/>
            <person name="Mascher T."/>
            <person name="Medema M.H."/>
            <person name="Devos D.P."/>
            <person name="Kaster A.-K."/>
            <person name="Ovreas L."/>
            <person name="Rohde M."/>
            <person name="Galperin M.Y."/>
            <person name="Jogler C."/>
        </authorList>
    </citation>
    <scope>NUCLEOTIDE SEQUENCE [LARGE SCALE GENOMIC DNA]</scope>
    <source>
        <strain evidence="4 5">Mal4</strain>
    </source>
</reference>
<keyword evidence="3" id="KW-0472">Membrane</keyword>
<evidence type="ECO:0000256" key="2">
    <source>
        <dbReference type="SAM" id="MobiDB-lite"/>
    </source>
</evidence>
<evidence type="ECO:0000256" key="3">
    <source>
        <dbReference type="SAM" id="Phobius"/>
    </source>
</evidence>
<dbReference type="EMBL" id="CP036275">
    <property type="protein sequence ID" value="QDU40530.1"/>
    <property type="molecule type" value="Genomic_DNA"/>
</dbReference>
<dbReference type="InterPro" id="IPR027463">
    <property type="entry name" value="AcrB_DN_DC_subdom"/>
</dbReference>
<dbReference type="PANTHER" id="PTHR32063">
    <property type="match status" value="1"/>
</dbReference>
<dbReference type="PANTHER" id="PTHR32063:SF33">
    <property type="entry name" value="RND SUPERFAMILY EFFLUX PUMP PERMEASE COMPONENT"/>
    <property type="match status" value="1"/>
</dbReference>
<feature type="transmembrane region" description="Helical" evidence="3">
    <location>
        <begin position="388"/>
        <end position="405"/>
    </location>
</feature>
<feature type="transmembrane region" description="Helical" evidence="3">
    <location>
        <begin position="436"/>
        <end position="458"/>
    </location>
</feature>
<feature type="transmembrane region" description="Helical" evidence="3">
    <location>
        <begin position="510"/>
        <end position="532"/>
    </location>
</feature>
<feature type="transmembrane region" description="Helical" evidence="3">
    <location>
        <begin position="1037"/>
        <end position="1056"/>
    </location>
</feature>
<dbReference type="SUPFAM" id="SSF82693">
    <property type="entry name" value="Multidrug efflux transporter AcrB pore domain, PN1, PN2, PC1 and PC2 subdomains"/>
    <property type="match status" value="2"/>
</dbReference>
<sequence length="1134" mass="124808">MSLPRFSVENPVLVNMMMAVVLLAGAAFAFTLVREMFPESRPNKIAIMAVYPAVQPQELEKAITIKVEEAVRDVDGVEKVDSSVSEGLSTTTLTLFNDVDDVDTVLQEVKNEVDALQDLPDDLEKITVFKIEPTLPVIMVAVYGDGSEADLKQATRDIRDDLLELPGVSDVLMTGLRDDEISVEIRPDRLLEYNVTFDEVAAAIRQTNLDVSGGNLKGDRGHISVRTLGEEQEGADLEDIEIRSLPDGRTIRLRDVAIVRDDFVDTDAKSYFNGKRAANLIVEKTATQDAIQISTLIKAYAAGKGGREFHPYGEPPSPGDPWWERSWAVLSSRVAYAIDRIAGRPDPLAIYEQSLRQPFPHRFQLGLHTDLARFVEGRLDLMLRNGKAGLLLVLMCLMLFLNWRVALWTAIGLPVSFLGTFIVMWLFGVSMNLLSMFGLIIVLGIIVDDAIVIGENIYRRVEEGMPAREAAIKGAEEVMWPVLIAVTTTIAAFSPLLFIQGQIGDFMSQLPLVVIAALTVSLAEALIILPAHLRHLPSKLSRKSKEEASGPLHRLAKYEGFVLRSFLLPLYEWCLRLALRWRYVSLAVAVGTCMMALGLFFGRTSTGVSAGNVVGWEFIQKLDAESMQGIIEMPVGTSAEEVRERLEVLSDAALAMPEVTSVQVDVAQKLVIGEAGATGREVQSHFGQLFVELLAADEREAKDLRSSDDVLADLRRVSEKLTGVNSITWEIQNGGPGGKDIEIRFTGDELDQLQAIAEEYKAELATYNGVVDLDDDLDEGKREIQISLREAARPTGVTVGTLGNYVRAATYGAEARRITRNREDVKIMVRYPEDFREDVYNIESMWIPTGGDDGTSRKWIPMWEVAALNETRGYTTIHRSQQQRSITVFGEIDSQVTRASDVVGKVRREFTPEIQKRYPGVKISFLGSSEEQGKAFGSLKLATPVALMMIYMLLAGLFRSYLQPLVVMAAIPFGIQGAIIGHWITGYPMTILSAIGMVALTGIVVNDSLVLVDFINNRIRSGMSELEASVDGAKLRLRPILLTTLTTVAGLTPLMFERSFQAKFLIPMAVTLTFGLVFATVLTLGIVPVLNMIFFDVRRLSRQIWGAEPEEESPYSDGGSSATASPAPVVGGAS</sequence>
<dbReference type="PRINTS" id="PR00702">
    <property type="entry name" value="ACRIFLAVINRP"/>
</dbReference>
<name>A0A517ZDM8_9PLAN</name>
<dbReference type="Gene3D" id="3.30.70.1430">
    <property type="entry name" value="Multidrug efflux transporter AcrB pore domain"/>
    <property type="match status" value="2"/>
</dbReference>
<evidence type="ECO:0000256" key="1">
    <source>
        <dbReference type="SAM" id="Coils"/>
    </source>
</evidence>
<keyword evidence="3" id="KW-0812">Transmembrane</keyword>
<accession>A0A517ZDM8</accession>
<evidence type="ECO:0000313" key="4">
    <source>
        <dbReference type="EMBL" id="QDU40530.1"/>
    </source>
</evidence>
<dbReference type="Pfam" id="PF00873">
    <property type="entry name" value="ACR_tran"/>
    <property type="match status" value="2"/>
</dbReference>
<dbReference type="Proteomes" id="UP000320496">
    <property type="component" value="Chromosome"/>
</dbReference>
<feature type="transmembrane region" description="Helical" evidence="3">
    <location>
        <begin position="941"/>
        <end position="958"/>
    </location>
</feature>
<feature type="transmembrane region" description="Helical" evidence="3">
    <location>
        <begin position="965"/>
        <end position="985"/>
    </location>
</feature>
<feature type="transmembrane region" description="Helical" evidence="3">
    <location>
        <begin position="1068"/>
        <end position="1094"/>
    </location>
</feature>
<feature type="transmembrane region" description="Helical" evidence="3">
    <location>
        <begin position="12"/>
        <end position="33"/>
    </location>
</feature>
<dbReference type="SUPFAM" id="SSF82714">
    <property type="entry name" value="Multidrug efflux transporter AcrB TolC docking domain, DN and DC subdomains"/>
    <property type="match status" value="2"/>
</dbReference>
<evidence type="ECO:0000313" key="5">
    <source>
        <dbReference type="Proteomes" id="UP000320496"/>
    </source>
</evidence>
<feature type="transmembrane region" description="Helical" evidence="3">
    <location>
        <begin position="478"/>
        <end position="498"/>
    </location>
</feature>
<dbReference type="SUPFAM" id="SSF82866">
    <property type="entry name" value="Multidrug efflux transporter AcrB transmembrane domain"/>
    <property type="match status" value="2"/>
</dbReference>
<dbReference type="Gene3D" id="1.20.1640.10">
    <property type="entry name" value="Multidrug efflux transporter AcrB transmembrane domain"/>
    <property type="match status" value="3"/>
</dbReference>
<feature type="region of interest" description="Disordered" evidence="2">
    <location>
        <begin position="1109"/>
        <end position="1134"/>
    </location>
</feature>
<dbReference type="Gene3D" id="3.30.2090.10">
    <property type="entry name" value="Multidrug efflux transporter AcrB TolC docking domain, DN and DC subdomains"/>
    <property type="match status" value="2"/>
</dbReference>
<protein>
    <submittedName>
        <fullName evidence="4">Efflux pump membrane transporter BepE</fullName>
    </submittedName>
</protein>
<dbReference type="RefSeq" id="WP_197443768.1">
    <property type="nucleotide sequence ID" value="NZ_CP036275.1"/>
</dbReference>
<dbReference type="GO" id="GO:0005886">
    <property type="term" value="C:plasma membrane"/>
    <property type="evidence" value="ECO:0007669"/>
    <property type="project" value="TreeGrafter"/>
</dbReference>
<dbReference type="AlphaFoldDB" id="A0A517ZDM8"/>
<dbReference type="KEGG" id="mri:Mal4_48880"/>
<dbReference type="Gene3D" id="3.30.70.1440">
    <property type="entry name" value="Multidrug efflux transporter AcrB pore domain"/>
    <property type="match status" value="1"/>
</dbReference>
<dbReference type="GO" id="GO:0042910">
    <property type="term" value="F:xenobiotic transmembrane transporter activity"/>
    <property type="evidence" value="ECO:0007669"/>
    <property type="project" value="TreeGrafter"/>
</dbReference>
<keyword evidence="5" id="KW-1185">Reference proteome</keyword>
<organism evidence="4 5">
    <name type="scientific">Maioricimonas rarisocia</name>
    <dbReference type="NCBI Taxonomy" id="2528026"/>
    <lineage>
        <taxon>Bacteria</taxon>
        <taxon>Pseudomonadati</taxon>
        <taxon>Planctomycetota</taxon>
        <taxon>Planctomycetia</taxon>
        <taxon>Planctomycetales</taxon>
        <taxon>Planctomycetaceae</taxon>
        <taxon>Maioricimonas</taxon>
    </lineage>
</organism>
<dbReference type="Gene3D" id="3.30.70.1320">
    <property type="entry name" value="Multidrug efflux transporter AcrB pore domain like"/>
    <property type="match status" value="2"/>
</dbReference>
<gene>
    <name evidence="4" type="primary">bepE_3</name>
    <name evidence="4" type="ORF">Mal4_48880</name>
</gene>
<feature type="coiled-coil region" evidence="1">
    <location>
        <begin position="743"/>
        <end position="770"/>
    </location>
</feature>
<feature type="transmembrane region" description="Helical" evidence="3">
    <location>
        <begin position="991"/>
        <end position="1016"/>
    </location>
</feature>
<keyword evidence="1" id="KW-0175">Coiled coil</keyword>
<feature type="transmembrane region" description="Helical" evidence="3">
    <location>
        <begin position="583"/>
        <end position="602"/>
    </location>
</feature>